<dbReference type="CDD" id="cd04859">
    <property type="entry name" value="Prim_Pol"/>
    <property type="match status" value="1"/>
</dbReference>
<dbReference type="SUPFAM" id="SSF52540">
    <property type="entry name" value="P-loop containing nucleoside triphosphate hydrolases"/>
    <property type="match status" value="1"/>
</dbReference>
<accession>A0A545THH8</accession>
<dbReference type="InterPro" id="IPR014819">
    <property type="entry name" value="PriCT_2"/>
</dbReference>
<keyword evidence="1" id="KW-0378">Hydrolase</keyword>
<dbReference type="InterPro" id="IPR027417">
    <property type="entry name" value="P-loop_NTPase"/>
</dbReference>
<dbReference type="InterPro" id="IPR015330">
    <property type="entry name" value="DNA_primase/pol_bifunc_N"/>
</dbReference>
<gene>
    <name evidence="3" type="ORF">FLL45_01480</name>
</gene>
<evidence type="ECO:0000313" key="3">
    <source>
        <dbReference type="EMBL" id="TQV76658.1"/>
    </source>
</evidence>
<dbReference type="Pfam" id="PF13481">
    <property type="entry name" value="AAA_25"/>
    <property type="match status" value="1"/>
</dbReference>
<organism evidence="3 4">
    <name type="scientific">Aliikangiella marina</name>
    <dbReference type="NCBI Taxonomy" id="1712262"/>
    <lineage>
        <taxon>Bacteria</taxon>
        <taxon>Pseudomonadati</taxon>
        <taxon>Pseudomonadota</taxon>
        <taxon>Gammaproteobacteria</taxon>
        <taxon>Oceanospirillales</taxon>
        <taxon>Pleioneaceae</taxon>
        <taxon>Aliikangiella</taxon>
    </lineage>
</organism>
<dbReference type="Gene3D" id="3.40.50.300">
    <property type="entry name" value="P-loop containing nucleotide triphosphate hydrolases"/>
    <property type="match status" value="1"/>
</dbReference>
<dbReference type="OrthoDB" id="9763644at2"/>
<dbReference type="GO" id="GO:0016817">
    <property type="term" value="F:hydrolase activity, acting on acid anhydrides"/>
    <property type="evidence" value="ECO:0007669"/>
    <property type="project" value="InterPro"/>
</dbReference>
<dbReference type="SUPFAM" id="SSF56747">
    <property type="entry name" value="Prim-pol domain"/>
    <property type="match status" value="1"/>
</dbReference>
<dbReference type="PANTHER" id="PTHR35372">
    <property type="entry name" value="ATP BINDING PROTEIN-RELATED"/>
    <property type="match status" value="1"/>
</dbReference>
<dbReference type="AlphaFoldDB" id="A0A545THH8"/>
<keyword evidence="4" id="KW-1185">Reference proteome</keyword>
<feature type="domain" description="DNA primase/polymerase bifunctional N-terminal" evidence="2">
    <location>
        <begin position="5"/>
        <end position="168"/>
    </location>
</feature>
<protein>
    <submittedName>
        <fullName evidence="3">AAA family ATPase</fullName>
    </submittedName>
</protein>
<evidence type="ECO:0000256" key="1">
    <source>
        <dbReference type="ARBA" id="ARBA00022801"/>
    </source>
</evidence>
<comment type="caution">
    <text evidence="3">The sequence shown here is derived from an EMBL/GenBank/DDBJ whole genome shotgun (WGS) entry which is preliminary data.</text>
</comment>
<dbReference type="EMBL" id="VIKR01000001">
    <property type="protein sequence ID" value="TQV76658.1"/>
    <property type="molecule type" value="Genomic_DNA"/>
</dbReference>
<reference evidence="3 4" key="1">
    <citation type="submission" date="2019-06" db="EMBL/GenBank/DDBJ databases">
        <title>Draft genome of Aliikangiella marina GYP-15.</title>
        <authorList>
            <person name="Wang G."/>
        </authorList>
    </citation>
    <scope>NUCLEOTIDE SEQUENCE [LARGE SCALE GENOMIC DNA]</scope>
    <source>
        <strain evidence="3 4">GYP-15</strain>
    </source>
</reference>
<dbReference type="InterPro" id="IPR051620">
    <property type="entry name" value="ORF904-like_C"/>
</dbReference>
<sequence>MIDNALELISQGFAIFPLHNIESGFCSCGKECPSPGKHPRTINGVKAASKDEEQIREWWTKWPNANIGIATGRASDLVVLDFDPKAGGLEYREELLEEIPELAETLIVSTGGGGFHHYFRMLSDIGCSTKVNGFGLDIRGNGGYVVAPPSNHVSGNQYHWLDCDDDELNECIIDCPSEVLELSRINLSKNLEYKPLQGATVPPLDEAEIDYLVSALKHIRPLGDNWLHVGMALHEKTGGTMQGFNLWDTWAKTEIAYIKADPSEHLKRWRSFKDNKIDGITIATLYGKATANGWIEEPLVEPIVMDIPGLEKQEAERKLKPLPLVPVQPLFQPISAKDIMNKPKSERTAKPIWGNHVLFRSGLMLIAGEPKIGKSALWQSFAAHACTGRPFFDLEFEKPCRVLWFQDEIHEDFLQDRLRPMLDNFGQTETENNIALRAMIENNFFFVNKPKIRLSSKVNTGHLALMRQAVEQINPDIICFDPMVNFLSGNENDNAEMNEFIDSLQTLTEATENRCALVLIHHMNKSSKVLENAFDGIRGASAIRGSYDTGIVLRRNSNNEIECHYETRNGPSPEPHLVEWNTETWEWKTNALEFNKLSDGTTLGIKFDMPEEYLDCLTLLRGGGQFYNNWATLIARKFKVTERTARTKIKYIRSEGSAFIEETSKKGNVNGILFTFSKEGREELARLGKIDPIEQKPTAG</sequence>
<dbReference type="PANTHER" id="PTHR35372:SF2">
    <property type="entry name" value="SF3 HELICASE DOMAIN-CONTAINING PROTEIN"/>
    <property type="match status" value="1"/>
</dbReference>
<dbReference type="SMART" id="SM00943">
    <property type="entry name" value="Prim-Pol"/>
    <property type="match status" value="1"/>
</dbReference>
<evidence type="ECO:0000259" key="2">
    <source>
        <dbReference type="SMART" id="SM00943"/>
    </source>
</evidence>
<dbReference type="Proteomes" id="UP000317839">
    <property type="component" value="Unassembled WGS sequence"/>
</dbReference>
<proteinExistence type="predicted"/>
<name>A0A545THH8_9GAMM</name>
<dbReference type="Pfam" id="PF08707">
    <property type="entry name" value="PriCT_2"/>
    <property type="match status" value="1"/>
</dbReference>
<dbReference type="Pfam" id="PF09250">
    <property type="entry name" value="Prim-Pol"/>
    <property type="match status" value="1"/>
</dbReference>
<evidence type="ECO:0000313" key="4">
    <source>
        <dbReference type="Proteomes" id="UP000317839"/>
    </source>
</evidence>
<dbReference type="RefSeq" id="WP_142888018.1">
    <property type="nucleotide sequence ID" value="NZ_VIKR01000001.1"/>
</dbReference>